<feature type="transmembrane region" description="Helical" evidence="1">
    <location>
        <begin position="12"/>
        <end position="39"/>
    </location>
</feature>
<sequence length="579" mass="63574">MNRRHRAPRGSIMLLTVAVICFIILPTLITVSQLALYYIDRSRAQTSVEAACLVAANNLSRVIVDDPHFGYVSLSNYPPIGKATCADDGEPLPVTGVNTLVGTVRQNTIIADELGSTYINRYVSQDRDKLDDTIKLLNKALAASLKPAERGSTMEDLHGNKIESVKQVKEMIEAVLPPGLTLKSVEMETGWLEGAVDSCQSLPSPRHLARIHPEQIHNDKYRPFINIPAAGRSFTFAAVSSNSCQVDPKNFRPLDKEHICSIVRLKCVIALNNMASSVITSFLGESPLIECVACAQPFCLPETGPKGAMTLRFTSGPVPGLSSWREFLTPGNFQNSEITRYNVEGGDYPSDSEARMVEQAKDATISTEQIFAENLYYWLRNGHTKPKIDAVLEMVNEQFKVNANEIFTYEFARDGSISRRILNKDPFPKGVTSHAQAQCMVSTQVHTGVTPVIIFRNDVANLGLKDGGKHAGQPLAGYPLNWAEISEYGGDEQVAKELGKGRLGTNLTLFDPYSDSDAGETEKGYGLFRSMDGKEIDLQPRKSFYSGGLALDIEIGGFKPSTAQMDVDKMKMITGNREI</sequence>
<dbReference type="EMBL" id="JAFLCK010000013">
    <property type="protein sequence ID" value="MBN8660743.1"/>
    <property type="molecule type" value="Genomic_DNA"/>
</dbReference>
<keyword evidence="1" id="KW-0472">Membrane</keyword>
<evidence type="ECO:0000313" key="2">
    <source>
        <dbReference type="EMBL" id="MBN8660743.1"/>
    </source>
</evidence>
<accession>A0A8J7PG13</accession>
<keyword evidence="1" id="KW-1133">Transmembrane helix</keyword>
<dbReference type="Proteomes" id="UP000664277">
    <property type="component" value="Unassembled WGS sequence"/>
</dbReference>
<name>A0A8J7PG13_9BACT</name>
<gene>
    <name evidence="2" type="ORF">J0M35_10290</name>
</gene>
<organism evidence="2 3">
    <name type="scientific">Candidatus Obscuribacter phosphatis</name>
    <dbReference type="NCBI Taxonomy" id="1906157"/>
    <lineage>
        <taxon>Bacteria</taxon>
        <taxon>Bacillati</taxon>
        <taxon>Candidatus Melainabacteria</taxon>
        <taxon>Candidatus Obscuribacterales</taxon>
        <taxon>Candidatus Obscuribacteraceae</taxon>
        <taxon>Candidatus Obscuribacter</taxon>
    </lineage>
</organism>
<reference evidence="2" key="1">
    <citation type="submission" date="2021-02" db="EMBL/GenBank/DDBJ databases">
        <title>Genome-Resolved Metagenomics of a Microbial Community Performing Photosynthetic Biological Nutrient Removal.</title>
        <authorList>
            <person name="Mcdaniel E.A."/>
        </authorList>
    </citation>
    <scope>NUCLEOTIDE SEQUENCE</scope>
    <source>
        <strain evidence="2">UWPOB_OBS1</strain>
    </source>
</reference>
<dbReference type="AlphaFoldDB" id="A0A8J7PG13"/>
<evidence type="ECO:0000256" key="1">
    <source>
        <dbReference type="SAM" id="Phobius"/>
    </source>
</evidence>
<protein>
    <submittedName>
        <fullName evidence="2">Tad domain-containing protein</fullName>
    </submittedName>
</protein>
<comment type="caution">
    <text evidence="2">The sequence shown here is derived from an EMBL/GenBank/DDBJ whole genome shotgun (WGS) entry which is preliminary data.</text>
</comment>
<keyword evidence="1" id="KW-0812">Transmembrane</keyword>
<proteinExistence type="predicted"/>
<evidence type="ECO:0000313" key="3">
    <source>
        <dbReference type="Proteomes" id="UP000664277"/>
    </source>
</evidence>